<dbReference type="EMBL" id="SLWS01000021">
    <property type="protein sequence ID" value="TCO45277.1"/>
    <property type="molecule type" value="Genomic_DNA"/>
</dbReference>
<dbReference type="InterPro" id="IPR013324">
    <property type="entry name" value="RNA_pol_sigma_r3/r4-like"/>
</dbReference>
<dbReference type="InterPro" id="IPR013325">
    <property type="entry name" value="RNA_pol_sigma_r2"/>
</dbReference>
<dbReference type="InterPro" id="IPR007627">
    <property type="entry name" value="RNA_pol_sigma70_r2"/>
</dbReference>
<evidence type="ECO:0000256" key="3">
    <source>
        <dbReference type="ARBA" id="ARBA00023082"/>
    </source>
</evidence>
<feature type="domain" description="Putative zinc-finger" evidence="7">
    <location>
        <begin position="199"/>
        <end position="233"/>
    </location>
</feature>
<dbReference type="SUPFAM" id="SSF88946">
    <property type="entry name" value="Sigma2 domain of RNA polymerase sigma factors"/>
    <property type="match status" value="1"/>
</dbReference>
<dbReference type="Gene3D" id="1.10.1740.10">
    <property type="match status" value="1"/>
</dbReference>
<proteinExistence type="inferred from homology"/>
<dbReference type="PANTHER" id="PTHR43133">
    <property type="entry name" value="RNA POLYMERASE ECF-TYPE SIGMA FACTO"/>
    <property type="match status" value="1"/>
</dbReference>
<dbReference type="NCBIfam" id="TIGR02937">
    <property type="entry name" value="sigma70-ECF"/>
    <property type="match status" value="1"/>
</dbReference>
<dbReference type="InterPro" id="IPR014284">
    <property type="entry name" value="RNA_pol_sigma-70_dom"/>
</dbReference>
<dbReference type="PANTHER" id="PTHR43133:SF8">
    <property type="entry name" value="RNA POLYMERASE SIGMA FACTOR HI_1459-RELATED"/>
    <property type="match status" value="1"/>
</dbReference>
<keyword evidence="4" id="KW-0238">DNA-binding</keyword>
<dbReference type="Gene3D" id="1.10.10.10">
    <property type="entry name" value="Winged helix-like DNA-binding domain superfamily/Winged helix DNA-binding domain"/>
    <property type="match status" value="1"/>
</dbReference>
<evidence type="ECO:0000256" key="5">
    <source>
        <dbReference type="ARBA" id="ARBA00023163"/>
    </source>
</evidence>
<evidence type="ECO:0000256" key="4">
    <source>
        <dbReference type="ARBA" id="ARBA00023125"/>
    </source>
</evidence>
<feature type="domain" description="RNA polymerase sigma-70 region 2" evidence="6">
    <location>
        <begin position="29"/>
        <end position="97"/>
    </location>
</feature>
<evidence type="ECO:0000259" key="6">
    <source>
        <dbReference type="Pfam" id="PF04542"/>
    </source>
</evidence>
<comment type="similarity">
    <text evidence="1">Belongs to the sigma-70 factor family. ECF subfamily.</text>
</comment>
<evidence type="ECO:0000259" key="7">
    <source>
        <dbReference type="Pfam" id="PF13490"/>
    </source>
</evidence>
<evidence type="ECO:0000256" key="1">
    <source>
        <dbReference type="ARBA" id="ARBA00010641"/>
    </source>
</evidence>
<dbReference type="Pfam" id="PF13490">
    <property type="entry name" value="zf-HC2"/>
    <property type="match status" value="1"/>
</dbReference>
<keyword evidence="3" id="KW-0731">Sigma factor</keyword>
<accession>A0A4R2IKU8</accession>
<organism evidence="8 9">
    <name type="scientific">Actinocrispum wychmicini</name>
    <dbReference type="NCBI Taxonomy" id="1213861"/>
    <lineage>
        <taxon>Bacteria</taxon>
        <taxon>Bacillati</taxon>
        <taxon>Actinomycetota</taxon>
        <taxon>Actinomycetes</taxon>
        <taxon>Pseudonocardiales</taxon>
        <taxon>Pseudonocardiaceae</taxon>
        <taxon>Actinocrispum</taxon>
    </lineage>
</organism>
<dbReference type="SUPFAM" id="SSF88659">
    <property type="entry name" value="Sigma3 and sigma4 domains of RNA polymerase sigma factors"/>
    <property type="match status" value="1"/>
</dbReference>
<dbReference type="Proteomes" id="UP000295680">
    <property type="component" value="Unassembled WGS sequence"/>
</dbReference>
<protein>
    <submittedName>
        <fullName evidence="8">RNA polymerase sigma factor (Sigma-70 family)</fullName>
    </submittedName>
</protein>
<keyword evidence="5" id="KW-0804">Transcription</keyword>
<dbReference type="GO" id="GO:0016987">
    <property type="term" value="F:sigma factor activity"/>
    <property type="evidence" value="ECO:0007669"/>
    <property type="project" value="UniProtKB-KW"/>
</dbReference>
<comment type="caution">
    <text evidence="8">The sequence shown here is derived from an EMBL/GenBank/DDBJ whole genome shotgun (WGS) entry which is preliminary data.</text>
</comment>
<dbReference type="GO" id="GO:0006352">
    <property type="term" value="P:DNA-templated transcription initiation"/>
    <property type="evidence" value="ECO:0007669"/>
    <property type="project" value="InterPro"/>
</dbReference>
<dbReference type="Pfam" id="PF04542">
    <property type="entry name" value="Sigma70_r2"/>
    <property type="match status" value="1"/>
</dbReference>
<gene>
    <name evidence="8" type="ORF">EV192_12141</name>
</gene>
<dbReference type="InterPro" id="IPR036388">
    <property type="entry name" value="WH-like_DNA-bd_sf"/>
</dbReference>
<evidence type="ECO:0000256" key="2">
    <source>
        <dbReference type="ARBA" id="ARBA00023015"/>
    </source>
</evidence>
<reference evidence="8 9" key="1">
    <citation type="submission" date="2019-03" db="EMBL/GenBank/DDBJ databases">
        <title>Genomic Encyclopedia of Type Strains, Phase IV (KMG-IV): sequencing the most valuable type-strain genomes for metagenomic binning, comparative biology and taxonomic classification.</title>
        <authorList>
            <person name="Goeker M."/>
        </authorList>
    </citation>
    <scope>NUCLEOTIDE SEQUENCE [LARGE SCALE GENOMIC DNA]</scope>
    <source>
        <strain evidence="8 9">DSM 45934</strain>
    </source>
</reference>
<dbReference type="InterPro" id="IPR039425">
    <property type="entry name" value="RNA_pol_sigma-70-like"/>
</dbReference>
<keyword evidence="2" id="KW-0805">Transcription regulation</keyword>
<evidence type="ECO:0000313" key="9">
    <source>
        <dbReference type="Proteomes" id="UP000295680"/>
    </source>
</evidence>
<dbReference type="GO" id="GO:0003677">
    <property type="term" value="F:DNA binding"/>
    <property type="evidence" value="ECO:0007669"/>
    <property type="project" value="UniProtKB-KW"/>
</dbReference>
<name>A0A4R2IKU8_9PSEU</name>
<keyword evidence="9" id="KW-1185">Reference proteome</keyword>
<dbReference type="InterPro" id="IPR027383">
    <property type="entry name" value="Znf_put"/>
</dbReference>
<dbReference type="AlphaFoldDB" id="A0A4R2IKU8"/>
<evidence type="ECO:0000313" key="8">
    <source>
        <dbReference type="EMBL" id="TCO45277.1"/>
    </source>
</evidence>
<sequence length="248" mass="27639">MANAVQEDASDATLLDAVRMGDPEAYGMLFRRHAEPARRLAGRWLTGLAEPHELVAEAFARVLAAIRGGTGPHDNLRAYLLVTMRHLAIEWWRRQERVDLYGTVPETGRPFDDPVAAQSDEIVLRRWSAGLAWSAFCSLPPRWRMVLWRTEVESASPVDLAPMLGITPNGVAALAMRAREGLRQAYLQAQVPVARDGACRRARHQMGVWIRGSLARRRAQPITEHLTGCADCRTVAAHLAEANRELRP</sequence>